<dbReference type="RefSeq" id="WP_159751216.1">
    <property type="nucleotide sequence ID" value="NZ_WUQX01000001.1"/>
</dbReference>
<organism evidence="1 2">
    <name type="scientific">Sporofaciens musculi</name>
    <dbReference type="NCBI Taxonomy" id="2681861"/>
    <lineage>
        <taxon>Bacteria</taxon>
        <taxon>Bacillati</taxon>
        <taxon>Bacillota</taxon>
        <taxon>Clostridia</taxon>
        <taxon>Lachnospirales</taxon>
        <taxon>Lachnospiraceae</taxon>
        <taxon>Sporofaciens</taxon>
    </lineage>
</organism>
<dbReference type="EMBL" id="WUQX01000001">
    <property type="protein sequence ID" value="MXP76040.1"/>
    <property type="molecule type" value="Genomic_DNA"/>
</dbReference>
<dbReference type="Pfam" id="PF01663">
    <property type="entry name" value="Phosphodiest"/>
    <property type="match status" value="1"/>
</dbReference>
<dbReference type="InterPro" id="IPR002591">
    <property type="entry name" value="Phosphodiest/P_Trfase"/>
</dbReference>
<dbReference type="Gene3D" id="3.40.720.10">
    <property type="entry name" value="Alkaline Phosphatase, subunit A"/>
    <property type="match status" value="1"/>
</dbReference>
<dbReference type="SUPFAM" id="SSF53649">
    <property type="entry name" value="Alkaline phosphatase-like"/>
    <property type="match status" value="1"/>
</dbReference>
<name>A0A7X3MGW8_9FIRM</name>
<reference evidence="1 2" key="1">
    <citation type="submission" date="2019-12" db="EMBL/GenBank/DDBJ databases">
        <title>Sporaefaciens musculi gen. nov., sp. nov., a novel bacterium isolated from the caecum of an obese mouse.</title>
        <authorList>
            <person name="Rasmussen T.S."/>
            <person name="Streidl T."/>
            <person name="Hitch T.C.A."/>
            <person name="Wortmann E."/>
            <person name="Deptula P."/>
            <person name="Hansen M."/>
            <person name="Nielsen D.S."/>
            <person name="Clavel T."/>
            <person name="Vogensen F.K."/>
        </authorList>
    </citation>
    <scope>NUCLEOTIDE SEQUENCE [LARGE SCALE GENOMIC DNA]</scope>
    <source>
        <strain evidence="1 2">WCA-9-b2</strain>
    </source>
</reference>
<comment type="caution">
    <text evidence="1">The sequence shown here is derived from an EMBL/GenBank/DDBJ whole genome shotgun (WGS) entry which is preliminary data.</text>
</comment>
<sequence length="367" mass="41726">MKQKFPDYDNCIVNLANSILNEFTLPEVGRQGLKGFASYLAKNYENIVVILLDGMGTAIMEKNLDENGFFRTHFKNSYSSVFPPTTVAATTSMSSGSMPCFHGWLGWDCYFPKLNKNVTVFLNTETGTKTFAAPYHAAHTFCGYESVVSRICANGGQAYEVTPFAEPFPKTFDELCEQVKTLCKKSGKKYIYCYWNEPDATMHDKGCYSNQARQVVRRLEGQVQELCNDLKDTLVIVTADHGHMDSQCVAITDYPKIMECLVRMPSIEPRALNLFVREEKKAQFEEEFQKEFGEKFLLWTKEEVLSRKIFGTGDEHPDFREMLGDYLAVAVDDLTIFNTRKEAETVIGVHAGFTEDEMTIPFIVIER</sequence>
<evidence type="ECO:0000313" key="2">
    <source>
        <dbReference type="Proteomes" id="UP000460412"/>
    </source>
</evidence>
<dbReference type="PANTHER" id="PTHR10151:SF120">
    <property type="entry name" value="BIS(5'-ADENOSYL)-TRIPHOSPHATASE"/>
    <property type="match status" value="1"/>
</dbReference>
<dbReference type="Proteomes" id="UP000460412">
    <property type="component" value="Unassembled WGS sequence"/>
</dbReference>
<dbReference type="PANTHER" id="PTHR10151">
    <property type="entry name" value="ECTONUCLEOTIDE PYROPHOSPHATASE/PHOSPHODIESTERASE"/>
    <property type="match status" value="1"/>
</dbReference>
<dbReference type="AlphaFoldDB" id="A0A7X3MGW8"/>
<evidence type="ECO:0000313" key="1">
    <source>
        <dbReference type="EMBL" id="MXP76040.1"/>
    </source>
</evidence>
<dbReference type="InterPro" id="IPR017850">
    <property type="entry name" value="Alkaline_phosphatase_core_sf"/>
</dbReference>
<keyword evidence="2" id="KW-1185">Reference proteome</keyword>
<dbReference type="GO" id="GO:0016787">
    <property type="term" value="F:hydrolase activity"/>
    <property type="evidence" value="ECO:0007669"/>
    <property type="project" value="UniProtKB-ARBA"/>
</dbReference>
<protein>
    <submittedName>
        <fullName evidence="1">PglZ domain-containing protein</fullName>
    </submittedName>
</protein>
<proteinExistence type="predicted"/>
<gene>
    <name evidence="1" type="ORF">GN277_11770</name>
</gene>
<accession>A0A7X3MGW8</accession>